<comment type="cofactor">
    <cofactor evidence="1">
        <name>FMN</name>
        <dbReference type="ChEBI" id="CHEBI:58210"/>
    </cofactor>
</comment>
<dbReference type="Pfam" id="PF01207">
    <property type="entry name" value="Dus"/>
    <property type="match status" value="1"/>
</dbReference>
<dbReference type="Gene3D" id="1.10.1200.80">
    <property type="entry name" value="Putative flavin oxidoreducatase, domain 2"/>
    <property type="match status" value="1"/>
</dbReference>
<evidence type="ECO:0000256" key="11">
    <source>
        <dbReference type="ARBA" id="ARBA00048802"/>
    </source>
</evidence>
<dbReference type="PANTHER" id="PTHR45846">
    <property type="entry name" value="TRNA-DIHYDROURIDINE(47) SYNTHASE [NAD(P)(+)]-LIKE"/>
    <property type="match status" value="1"/>
</dbReference>
<keyword evidence="8" id="KW-0694">RNA-binding</keyword>
<evidence type="ECO:0000256" key="8">
    <source>
        <dbReference type="ARBA" id="ARBA00022884"/>
    </source>
</evidence>
<accession>A0A075HVT4</accession>
<dbReference type="PROSITE" id="PS01136">
    <property type="entry name" value="UPF0034"/>
    <property type="match status" value="1"/>
</dbReference>
<gene>
    <name evidence="13" type="primary">dusB</name>
</gene>
<evidence type="ECO:0000256" key="10">
    <source>
        <dbReference type="ARBA" id="ARBA00048205"/>
    </source>
</evidence>
<evidence type="ECO:0000256" key="3">
    <source>
        <dbReference type="ARBA" id="ARBA00022555"/>
    </source>
</evidence>
<reference evidence="13" key="1">
    <citation type="journal article" date="2014" name="Genome Biol. Evol.">
        <title>Pangenome evidence for extensive interdomain horizontal transfer affecting lineage core and shell genes in uncultured planktonic thaumarchaeota and euryarchaeota.</title>
        <authorList>
            <person name="Deschamps P."/>
            <person name="Zivanovic Y."/>
            <person name="Moreira D."/>
            <person name="Rodriguez-Valera F."/>
            <person name="Lopez-Garcia P."/>
        </authorList>
    </citation>
    <scope>NUCLEOTIDE SEQUENCE</scope>
</reference>
<dbReference type="PIRSF" id="PIRSF006621">
    <property type="entry name" value="Dus"/>
    <property type="match status" value="1"/>
</dbReference>
<sequence length="320" mass="35172">METYLKKLSIINEMFPKLKGKAVLSPMAGVTDVAFRALAKKYGAALTYTEFVSSAALVRNSTNTLKMLKTDPSETPVAVQLFGNNSNEIVQSAKMLQDKFDIIDVNCGCPAWKVIKTGAGSALLNNPRQIHSFISKLVESVDIPVTLKIRAGIDGNTINAVEVAKIAEEGGASAIGIHGRTQKQGYSGEADWNIIKQVKDTVKIPVIGNGDVFTPETFKEKINMSGVDYIMIARGAMGNPYVFQQVNDFLATGKYSEKNKIELFKEYLKLAEKYDIRFPVIKNHAVQFTKGLKGSSHLRGDLNKCNTSEQILDLLYHMSV</sequence>
<dbReference type="InterPro" id="IPR001269">
    <property type="entry name" value="DUS_fam"/>
</dbReference>
<keyword evidence="4" id="KW-0285">Flavoprotein</keyword>
<evidence type="ECO:0000256" key="4">
    <source>
        <dbReference type="ARBA" id="ARBA00022630"/>
    </source>
</evidence>
<dbReference type="GO" id="GO:0050660">
    <property type="term" value="F:flavin adenine dinucleotide binding"/>
    <property type="evidence" value="ECO:0007669"/>
    <property type="project" value="InterPro"/>
</dbReference>
<dbReference type="InterPro" id="IPR013785">
    <property type="entry name" value="Aldolase_TIM"/>
</dbReference>
<evidence type="ECO:0000256" key="6">
    <source>
        <dbReference type="ARBA" id="ARBA00022694"/>
    </source>
</evidence>
<comment type="catalytic activity">
    <reaction evidence="10">
        <text>a 5,6-dihydrouridine in tRNA + NADP(+) = a uridine in tRNA + NADPH + H(+)</text>
        <dbReference type="Rhea" id="RHEA:23624"/>
        <dbReference type="Rhea" id="RHEA-COMP:13339"/>
        <dbReference type="Rhea" id="RHEA-COMP:13887"/>
        <dbReference type="ChEBI" id="CHEBI:15378"/>
        <dbReference type="ChEBI" id="CHEBI:57783"/>
        <dbReference type="ChEBI" id="CHEBI:58349"/>
        <dbReference type="ChEBI" id="CHEBI:65315"/>
        <dbReference type="ChEBI" id="CHEBI:74443"/>
    </reaction>
</comment>
<dbReference type="InterPro" id="IPR035587">
    <property type="entry name" value="DUS-like_FMN-bd"/>
</dbReference>
<evidence type="ECO:0000256" key="7">
    <source>
        <dbReference type="ARBA" id="ARBA00022857"/>
    </source>
</evidence>
<dbReference type="GO" id="GO:0017150">
    <property type="term" value="F:tRNA dihydrouridine synthase activity"/>
    <property type="evidence" value="ECO:0007669"/>
    <property type="project" value="InterPro"/>
</dbReference>
<keyword evidence="3" id="KW-0820">tRNA-binding</keyword>
<dbReference type="PANTHER" id="PTHR45846:SF1">
    <property type="entry name" value="TRNA-DIHYDROURIDINE(47) SYNTHASE [NAD(P)(+)]-LIKE"/>
    <property type="match status" value="1"/>
</dbReference>
<evidence type="ECO:0000256" key="5">
    <source>
        <dbReference type="ARBA" id="ARBA00022643"/>
    </source>
</evidence>
<dbReference type="NCBIfam" id="TIGR00737">
    <property type="entry name" value="nifR3_yhdG"/>
    <property type="match status" value="1"/>
</dbReference>
<dbReference type="Gene3D" id="3.20.20.70">
    <property type="entry name" value="Aldolase class I"/>
    <property type="match status" value="1"/>
</dbReference>
<organism evidence="13">
    <name type="scientific">uncultured marine group II/III euryarchaeote KM3_83_G03</name>
    <dbReference type="NCBI Taxonomy" id="1456522"/>
    <lineage>
        <taxon>Archaea</taxon>
        <taxon>Methanobacteriati</taxon>
        <taxon>Methanobacteriota</taxon>
        <taxon>environmental samples</taxon>
    </lineage>
</organism>
<evidence type="ECO:0000256" key="2">
    <source>
        <dbReference type="ARBA" id="ARBA00002790"/>
    </source>
</evidence>
<proteinExistence type="predicted"/>
<dbReference type="CDD" id="cd02801">
    <property type="entry name" value="DUS_like_FMN"/>
    <property type="match status" value="1"/>
</dbReference>
<evidence type="ECO:0000313" key="13">
    <source>
        <dbReference type="EMBL" id="AIF18642.1"/>
    </source>
</evidence>
<dbReference type="InterPro" id="IPR004652">
    <property type="entry name" value="DusB-like"/>
</dbReference>
<evidence type="ECO:0000259" key="12">
    <source>
        <dbReference type="Pfam" id="PF01207"/>
    </source>
</evidence>
<dbReference type="InterPro" id="IPR018517">
    <property type="entry name" value="tRNA_hU_synthase_CS"/>
</dbReference>
<dbReference type="InterPro" id="IPR024036">
    <property type="entry name" value="tRNA-dHydroUridine_Synthase_C"/>
</dbReference>
<comment type="catalytic activity">
    <reaction evidence="11">
        <text>a 5,6-dihydrouridine in tRNA + NAD(+) = a uridine in tRNA + NADH + H(+)</text>
        <dbReference type="Rhea" id="RHEA:54452"/>
        <dbReference type="Rhea" id="RHEA-COMP:13339"/>
        <dbReference type="Rhea" id="RHEA-COMP:13887"/>
        <dbReference type="ChEBI" id="CHEBI:15378"/>
        <dbReference type="ChEBI" id="CHEBI:57540"/>
        <dbReference type="ChEBI" id="CHEBI:57945"/>
        <dbReference type="ChEBI" id="CHEBI:65315"/>
        <dbReference type="ChEBI" id="CHEBI:74443"/>
    </reaction>
</comment>
<protein>
    <submittedName>
        <fullName evidence="13">tRNA-dihydrouridine synthase (DusB)</fullName>
    </submittedName>
</protein>
<keyword evidence="5" id="KW-0288">FMN</keyword>
<dbReference type="EMBL" id="KF901116">
    <property type="protein sequence ID" value="AIF18642.1"/>
    <property type="molecule type" value="Genomic_DNA"/>
</dbReference>
<evidence type="ECO:0000256" key="9">
    <source>
        <dbReference type="ARBA" id="ARBA00023002"/>
    </source>
</evidence>
<keyword evidence="6" id="KW-0819">tRNA processing</keyword>
<feature type="domain" description="DUS-like FMN-binding" evidence="12">
    <location>
        <begin position="24"/>
        <end position="312"/>
    </location>
</feature>
<evidence type="ECO:0000256" key="1">
    <source>
        <dbReference type="ARBA" id="ARBA00001917"/>
    </source>
</evidence>
<keyword evidence="7" id="KW-0521">NADP</keyword>
<name>A0A075HVT4_9EURY</name>
<comment type="function">
    <text evidence="2">Catalyzes the synthesis of 5,6-dihydrouridine (D), a modified base found in the D-loop of most tRNAs, via the reduction of the C5-C6 double bond in target uridines.</text>
</comment>
<dbReference type="SUPFAM" id="SSF51395">
    <property type="entry name" value="FMN-linked oxidoreductases"/>
    <property type="match status" value="1"/>
</dbReference>
<dbReference type="GO" id="GO:0000049">
    <property type="term" value="F:tRNA binding"/>
    <property type="evidence" value="ECO:0007669"/>
    <property type="project" value="UniProtKB-KW"/>
</dbReference>
<keyword evidence="9" id="KW-0560">Oxidoreductase</keyword>
<dbReference type="AlphaFoldDB" id="A0A075HVT4"/>